<accession>A0A9D2INK4</accession>
<evidence type="ECO:0000313" key="3">
    <source>
        <dbReference type="Proteomes" id="UP000824029"/>
    </source>
</evidence>
<dbReference type="InterPro" id="IPR054612">
    <property type="entry name" value="Phage_capsid-like_C"/>
</dbReference>
<protein>
    <submittedName>
        <fullName evidence="2">Phage major capsid protein</fullName>
    </submittedName>
</protein>
<comment type="caution">
    <text evidence="2">The sequence shown here is derived from an EMBL/GenBank/DDBJ whole genome shotgun (WGS) entry which is preliminary data.</text>
</comment>
<dbReference type="AlphaFoldDB" id="A0A9D2INK4"/>
<proteinExistence type="predicted"/>
<evidence type="ECO:0000259" key="1">
    <source>
        <dbReference type="Pfam" id="PF05065"/>
    </source>
</evidence>
<feature type="non-terminal residue" evidence="2">
    <location>
        <position position="1"/>
    </location>
</feature>
<name>A0A9D2INK4_9ACTN</name>
<evidence type="ECO:0000313" key="2">
    <source>
        <dbReference type="EMBL" id="HIZ17683.1"/>
    </source>
</evidence>
<dbReference type="Proteomes" id="UP000824029">
    <property type="component" value="Unassembled WGS sequence"/>
</dbReference>
<gene>
    <name evidence="2" type="ORF">IAA22_01000</name>
</gene>
<reference evidence="2" key="2">
    <citation type="submission" date="2021-04" db="EMBL/GenBank/DDBJ databases">
        <authorList>
            <person name="Gilroy R."/>
        </authorList>
    </citation>
    <scope>NUCLEOTIDE SEQUENCE</scope>
    <source>
        <strain evidence="2">ChiHecolR3B27-1887</strain>
    </source>
</reference>
<dbReference type="EMBL" id="DXBZ01000028">
    <property type="protein sequence ID" value="HIZ17683.1"/>
    <property type="molecule type" value="Genomic_DNA"/>
</dbReference>
<organism evidence="2 3">
    <name type="scientific">Candidatus Olsenella stercoravium</name>
    <dbReference type="NCBI Taxonomy" id="2838713"/>
    <lineage>
        <taxon>Bacteria</taxon>
        <taxon>Bacillati</taxon>
        <taxon>Actinomycetota</taxon>
        <taxon>Coriobacteriia</taxon>
        <taxon>Coriobacteriales</taxon>
        <taxon>Atopobiaceae</taxon>
        <taxon>Olsenella</taxon>
    </lineage>
</organism>
<dbReference type="Pfam" id="PF05065">
    <property type="entry name" value="Phage_capsid"/>
    <property type="match status" value="1"/>
</dbReference>
<reference evidence="2" key="1">
    <citation type="journal article" date="2021" name="PeerJ">
        <title>Extensive microbial diversity within the chicken gut microbiome revealed by metagenomics and culture.</title>
        <authorList>
            <person name="Gilroy R."/>
            <person name="Ravi A."/>
            <person name="Getino M."/>
            <person name="Pursley I."/>
            <person name="Horton D.L."/>
            <person name="Alikhan N.F."/>
            <person name="Baker D."/>
            <person name="Gharbi K."/>
            <person name="Hall N."/>
            <person name="Watson M."/>
            <person name="Adriaenssens E.M."/>
            <person name="Foster-Nyarko E."/>
            <person name="Jarju S."/>
            <person name="Secka A."/>
            <person name="Antonio M."/>
            <person name="Oren A."/>
            <person name="Chaudhuri R.R."/>
            <person name="La Ragione R."/>
            <person name="Hildebrand F."/>
            <person name="Pallen M.J."/>
        </authorList>
    </citation>
    <scope>NUCLEOTIDE SEQUENCE</scope>
    <source>
        <strain evidence="2">ChiHecolR3B27-1887</strain>
    </source>
</reference>
<feature type="domain" description="Phage capsid-like C-terminal" evidence="1">
    <location>
        <begin position="5"/>
        <end position="149"/>
    </location>
</feature>
<dbReference type="SUPFAM" id="SSF56563">
    <property type="entry name" value="Major capsid protein gp5"/>
    <property type="match status" value="1"/>
</dbReference>
<sequence length="155" mass="16202">AAVDVKADPYGGLVSAITAIAGEGGNANGIVMSPQGNGIVMSARYDSGAGEPVFPGYSAGQPLFGIPTLTRSAAYKAGSSAANTVGFIGDWSKAYVGVVEDIKVEYSNQATLNDGTNTINLWQRNMFALRCEMEVGFLVTDDGYFKRLTDTYPAA</sequence>